<feature type="transmembrane region" description="Helical" evidence="2">
    <location>
        <begin position="12"/>
        <end position="37"/>
    </location>
</feature>
<feature type="region of interest" description="Disordered" evidence="1">
    <location>
        <begin position="96"/>
        <end position="119"/>
    </location>
</feature>
<gene>
    <name evidence="4" type="ORF">GCM10007888_25950</name>
    <name evidence="3" type="ORF">MOX02_13180</name>
</gene>
<evidence type="ECO:0000313" key="5">
    <source>
        <dbReference type="Proteomes" id="UP000321960"/>
    </source>
</evidence>
<dbReference type="OrthoDB" id="8005700at2"/>
<dbReference type="EMBL" id="BSPK01000034">
    <property type="protein sequence ID" value="GLS64214.1"/>
    <property type="molecule type" value="Genomic_DNA"/>
</dbReference>
<accession>A0A512IZZ1</accession>
<dbReference type="Proteomes" id="UP000321960">
    <property type="component" value="Unassembled WGS sequence"/>
</dbReference>
<evidence type="ECO:0000256" key="2">
    <source>
        <dbReference type="SAM" id="Phobius"/>
    </source>
</evidence>
<proteinExistence type="predicted"/>
<dbReference type="EMBL" id="BJZU01000019">
    <property type="protein sequence ID" value="GEP03280.1"/>
    <property type="molecule type" value="Genomic_DNA"/>
</dbReference>
<keyword evidence="6" id="KW-1185">Reference proteome</keyword>
<reference evidence="4" key="1">
    <citation type="journal article" date="2014" name="Int. J. Syst. Evol. Microbiol.">
        <title>Complete genome of a new Firmicutes species belonging to the dominant human colonic microbiota ('Ruminococcus bicirculans') reveals two chromosomes and a selective capacity to utilize plant glucans.</title>
        <authorList>
            <consortium name="NISC Comparative Sequencing Program"/>
            <person name="Wegmann U."/>
            <person name="Louis P."/>
            <person name="Goesmann A."/>
            <person name="Henrissat B."/>
            <person name="Duncan S.H."/>
            <person name="Flint H.J."/>
        </authorList>
    </citation>
    <scope>NUCLEOTIDE SEQUENCE</scope>
    <source>
        <strain evidence="4">NBRC 107715</strain>
    </source>
</reference>
<organism evidence="3 5">
    <name type="scientific">Methylobacterium oxalidis</name>
    <dbReference type="NCBI Taxonomy" id="944322"/>
    <lineage>
        <taxon>Bacteria</taxon>
        <taxon>Pseudomonadati</taxon>
        <taxon>Pseudomonadota</taxon>
        <taxon>Alphaproteobacteria</taxon>
        <taxon>Hyphomicrobiales</taxon>
        <taxon>Methylobacteriaceae</taxon>
        <taxon>Methylobacterium</taxon>
    </lineage>
</organism>
<evidence type="ECO:0008006" key="7">
    <source>
        <dbReference type="Google" id="ProtNLM"/>
    </source>
</evidence>
<protein>
    <recommendedName>
        <fullName evidence="7">DUF2946 domain-containing protein</fullName>
    </recommendedName>
</protein>
<reference evidence="3 5" key="3">
    <citation type="submission" date="2019-07" db="EMBL/GenBank/DDBJ databases">
        <title>Whole genome shotgun sequence of Methylobacterium oxalidis NBRC 107715.</title>
        <authorList>
            <person name="Hosoyama A."/>
            <person name="Uohara A."/>
            <person name="Ohji S."/>
            <person name="Ichikawa N."/>
        </authorList>
    </citation>
    <scope>NUCLEOTIDE SEQUENCE [LARGE SCALE GENOMIC DNA]</scope>
    <source>
        <strain evidence="3 5">NBRC 107715</strain>
    </source>
</reference>
<keyword evidence="2" id="KW-1133">Transmembrane helix</keyword>
<name>A0A512IZZ1_9HYPH</name>
<keyword evidence="2" id="KW-0812">Transmembrane</keyword>
<dbReference type="AlphaFoldDB" id="A0A512IZZ1"/>
<evidence type="ECO:0000313" key="3">
    <source>
        <dbReference type="EMBL" id="GEP03280.1"/>
    </source>
</evidence>
<evidence type="ECO:0000256" key="1">
    <source>
        <dbReference type="SAM" id="MobiDB-lite"/>
    </source>
</evidence>
<comment type="caution">
    <text evidence="3">The sequence shown here is derived from an EMBL/GenBank/DDBJ whole genome shotgun (WGS) entry which is preliminary data.</text>
</comment>
<evidence type="ECO:0000313" key="4">
    <source>
        <dbReference type="EMBL" id="GLS64214.1"/>
    </source>
</evidence>
<sequence>MRGSLPLPVHGRAVIAVIALYALLIQAFLGGLAPIALGPSGGEICAHDGTPGDDGAACHQHACCTLAQAVQLLAPHLSVFAVVLWEQGAAAPAPWRAAETVRARAPPDQSVSPRGPPTP</sequence>
<keyword evidence="2" id="KW-0472">Membrane</keyword>
<dbReference type="RefSeq" id="WP_147025001.1">
    <property type="nucleotide sequence ID" value="NZ_BJZU01000019.1"/>
</dbReference>
<evidence type="ECO:0000313" key="6">
    <source>
        <dbReference type="Proteomes" id="UP001156856"/>
    </source>
</evidence>
<reference evidence="4" key="4">
    <citation type="submission" date="2023-01" db="EMBL/GenBank/DDBJ databases">
        <title>Draft genome sequence of Methylobacterium oxalidis strain NBRC 107715.</title>
        <authorList>
            <person name="Sun Q."/>
            <person name="Mori K."/>
        </authorList>
    </citation>
    <scope>NUCLEOTIDE SEQUENCE</scope>
    <source>
        <strain evidence="4">NBRC 107715</strain>
    </source>
</reference>
<reference evidence="6" key="2">
    <citation type="journal article" date="2019" name="Int. J. Syst. Evol. Microbiol.">
        <title>The Global Catalogue of Microorganisms (GCM) 10K type strain sequencing project: providing services to taxonomists for standard genome sequencing and annotation.</title>
        <authorList>
            <consortium name="The Broad Institute Genomics Platform"/>
            <consortium name="The Broad Institute Genome Sequencing Center for Infectious Disease"/>
            <person name="Wu L."/>
            <person name="Ma J."/>
        </authorList>
    </citation>
    <scope>NUCLEOTIDE SEQUENCE [LARGE SCALE GENOMIC DNA]</scope>
    <source>
        <strain evidence="6">NBRC 107715</strain>
    </source>
</reference>
<dbReference type="Proteomes" id="UP001156856">
    <property type="component" value="Unassembled WGS sequence"/>
</dbReference>